<keyword evidence="5 9" id="KW-0028">Amino-acid biosynthesis</keyword>
<evidence type="ECO:0000256" key="1">
    <source>
        <dbReference type="ARBA" id="ARBA00002174"/>
    </source>
</evidence>
<dbReference type="GO" id="GO:0003866">
    <property type="term" value="F:3-phosphoshikimate 1-carboxyvinyltransferase activity"/>
    <property type="evidence" value="ECO:0007669"/>
    <property type="project" value="UniProtKB-UniRule"/>
</dbReference>
<comment type="caution">
    <text evidence="11">The sequence shown here is derived from an EMBL/GenBank/DDBJ whole genome shotgun (WGS) entry which is preliminary data.</text>
</comment>
<evidence type="ECO:0000256" key="8">
    <source>
        <dbReference type="ARBA" id="ARBA00044633"/>
    </source>
</evidence>
<dbReference type="PROSITE" id="PS00104">
    <property type="entry name" value="EPSP_SYNTHASE_1"/>
    <property type="match status" value="1"/>
</dbReference>
<comment type="subcellular location">
    <subcellularLocation>
        <location evidence="9">Cytoplasm</location>
    </subcellularLocation>
</comment>
<keyword evidence="7 9" id="KW-0057">Aromatic amino acid biosynthesis</keyword>
<protein>
    <recommendedName>
        <fullName evidence="9">3-phosphoshikimate 1-carboxyvinyltransferase</fullName>
        <ecNumber evidence="9">2.5.1.19</ecNumber>
    </recommendedName>
    <alternativeName>
        <fullName evidence="9">5-enolpyruvylshikimate-3-phosphate synthase</fullName>
        <shortName evidence="9">EPSP synthase</shortName>
        <shortName evidence="9">EPSPS</shortName>
    </alternativeName>
</protein>
<keyword evidence="6 9" id="KW-0808">Transferase</keyword>
<dbReference type="InterPro" id="IPR036968">
    <property type="entry name" value="Enolpyruvate_Tfrase_sf"/>
</dbReference>
<dbReference type="PANTHER" id="PTHR21090">
    <property type="entry name" value="AROM/DEHYDROQUINATE SYNTHASE"/>
    <property type="match status" value="1"/>
</dbReference>
<dbReference type="PROSITE" id="PS00885">
    <property type="entry name" value="EPSP_SYNTHASE_2"/>
    <property type="match status" value="1"/>
</dbReference>
<evidence type="ECO:0000256" key="7">
    <source>
        <dbReference type="ARBA" id="ARBA00023141"/>
    </source>
</evidence>
<feature type="binding site" evidence="9">
    <location>
        <position position="346"/>
    </location>
    <ligand>
        <name>phosphoenolpyruvate</name>
        <dbReference type="ChEBI" id="CHEBI:58702"/>
    </ligand>
</feature>
<evidence type="ECO:0000256" key="2">
    <source>
        <dbReference type="ARBA" id="ARBA00004811"/>
    </source>
</evidence>
<evidence type="ECO:0000256" key="3">
    <source>
        <dbReference type="ARBA" id="ARBA00009948"/>
    </source>
</evidence>
<dbReference type="PANTHER" id="PTHR21090:SF5">
    <property type="entry name" value="PENTAFUNCTIONAL AROM POLYPEPTIDE"/>
    <property type="match status" value="1"/>
</dbReference>
<feature type="domain" description="Enolpyruvate transferase" evidence="10">
    <location>
        <begin position="12"/>
        <end position="421"/>
    </location>
</feature>
<feature type="binding site" evidence="9">
    <location>
        <position position="315"/>
    </location>
    <ligand>
        <name>3-phosphoshikimate</name>
        <dbReference type="ChEBI" id="CHEBI:145989"/>
    </ligand>
</feature>
<comment type="subunit">
    <text evidence="9">Monomer.</text>
</comment>
<dbReference type="InterPro" id="IPR001986">
    <property type="entry name" value="Enolpyruvate_Tfrase_dom"/>
</dbReference>
<feature type="binding site" evidence="9">
    <location>
        <position position="23"/>
    </location>
    <ligand>
        <name>phosphoenolpyruvate</name>
        <dbReference type="ChEBI" id="CHEBI:58702"/>
    </ligand>
</feature>
<dbReference type="AlphaFoldDB" id="A0A1F4U2H0"/>
<dbReference type="GO" id="GO:0005737">
    <property type="term" value="C:cytoplasm"/>
    <property type="evidence" value="ECO:0007669"/>
    <property type="project" value="UniProtKB-SubCell"/>
</dbReference>
<comment type="pathway">
    <text evidence="2 9">Metabolic intermediate biosynthesis; chorismate biosynthesis; chorismate from D-erythrose 4-phosphate and phosphoenolpyruvate: step 6/7.</text>
</comment>
<feature type="binding site" evidence="9">
    <location>
        <position position="169"/>
    </location>
    <ligand>
        <name>3-phosphoshikimate</name>
        <dbReference type="ChEBI" id="CHEBI:145989"/>
    </ligand>
</feature>
<evidence type="ECO:0000256" key="6">
    <source>
        <dbReference type="ARBA" id="ARBA00022679"/>
    </source>
</evidence>
<dbReference type="PIRSF" id="PIRSF000505">
    <property type="entry name" value="EPSPS"/>
    <property type="match status" value="1"/>
</dbReference>
<feature type="binding site" evidence="9">
    <location>
        <position position="23"/>
    </location>
    <ligand>
        <name>3-phosphoshikimate</name>
        <dbReference type="ChEBI" id="CHEBI:145989"/>
    </ligand>
</feature>
<organism evidence="11 12">
    <name type="scientific">candidate division WOR-3 bacterium RBG_13_43_14</name>
    <dbReference type="NCBI Taxonomy" id="1802590"/>
    <lineage>
        <taxon>Bacteria</taxon>
        <taxon>Bacteria division WOR-3</taxon>
    </lineage>
</organism>
<dbReference type="Gene3D" id="3.65.10.10">
    <property type="entry name" value="Enolpyruvate transferase domain"/>
    <property type="match status" value="2"/>
</dbReference>
<dbReference type="GO" id="GO:0009423">
    <property type="term" value="P:chorismate biosynthetic process"/>
    <property type="evidence" value="ECO:0007669"/>
    <property type="project" value="UniProtKB-UniRule"/>
</dbReference>
<dbReference type="InterPro" id="IPR006264">
    <property type="entry name" value="EPSP_synthase"/>
</dbReference>
<comment type="catalytic activity">
    <reaction evidence="8">
        <text>3-phosphoshikimate + phosphoenolpyruvate = 5-O-(1-carboxyvinyl)-3-phosphoshikimate + phosphate</text>
        <dbReference type="Rhea" id="RHEA:21256"/>
        <dbReference type="ChEBI" id="CHEBI:43474"/>
        <dbReference type="ChEBI" id="CHEBI:57701"/>
        <dbReference type="ChEBI" id="CHEBI:58702"/>
        <dbReference type="ChEBI" id="CHEBI:145989"/>
        <dbReference type="EC" id="2.5.1.19"/>
    </reaction>
    <physiologicalReaction direction="left-to-right" evidence="8">
        <dbReference type="Rhea" id="RHEA:21257"/>
    </physiologicalReaction>
</comment>
<gene>
    <name evidence="9" type="primary">aroA</name>
    <name evidence="11" type="ORF">A2Y85_03820</name>
</gene>
<dbReference type="FunFam" id="3.65.10.10:FF:000005">
    <property type="entry name" value="3-phosphoshikimate 1-carboxyvinyltransferase"/>
    <property type="match status" value="1"/>
</dbReference>
<evidence type="ECO:0000256" key="5">
    <source>
        <dbReference type="ARBA" id="ARBA00022605"/>
    </source>
</evidence>
<feature type="binding site" evidence="9">
    <location>
        <position position="342"/>
    </location>
    <ligand>
        <name>3-phosphoshikimate</name>
        <dbReference type="ChEBI" id="CHEBI:145989"/>
    </ligand>
</feature>
<dbReference type="HAMAP" id="MF_00210">
    <property type="entry name" value="EPSP_synth"/>
    <property type="match status" value="1"/>
</dbReference>
<dbReference type="FunFam" id="3.65.10.10:FF:000006">
    <property type="entry name" value="3-phosphoshikimate 1-carboxyvinyltransferase"/>
    <property type="match status" value="1"/>
</dbReference>
<comment type="function">
    <text evidence="1 9">Catalyzes the transfer of the enolpyruvyl moiety of phosphoenolpyruvate (PEP) to the 5-hydroxyl of shikimate-3-phosphate (S3P) to produce enolpyruvyl shikimate-3-phosphate and inorganic phosphate.</text>
</comment>
<evidence type="ECO:0000313" key="11">
    <source>
        <dbReference type="EMBL" id="OGC39040.1"/>
    </source>
</evidence>
<dbReference type="UniPathway" id="UPA00053">
    <property type="reaction ID" value="UER00089"/>
</dbReference>
<keyword evidence="4 9" id="KW-0963">Cytoplasm</keyword>
<dbReference type="Proteomes" id="UP000177025">
    <property type="component" value="Unassembled WGS sequence"/>
</dbReference>
<proteinExistence type="inferred from homology"/>
<dbReference type="InterPro" id="IPR023193">
    <property type="entry name" value="EPSP_synthase_CS"/>
</dbReference>
<dbReference type="NCBIfam" id="TIGR01356">
    <property type="entry name" value="aroA"/>
    <property type="match status" value="1"/>
</dbReference>
<feature type="active site" description="Proton acceptor" evidence="9">
    <location>
        <position position="315"/>
    </location>
</feature>
<evidence type="ECO:0000256" key="4">
    <source>
        <dbReference type="ARBA" id="ARBA00022490"/>
    </source>
</evidence>
<feature type="binding site" evidence="9">
    <location>
        <position position="28"/>
    </location>
    <ligand>
        <name>3-phosphoshikimate</name>
        <dbReference type="ChEBI" id="CHEBI:145989"/>
    </ligand>
</feature>
<sequence length="436" mass="46980">MNIIIRNSNNGKANGRIKVSGDKSISHRALLIGAIARGLTVIKGYSQGGDCRSTLNCLRQLGIDIGIYDDRIEINGKGLRGFNEPANILDCGNSGTTMRLLSGLLCGQNITTVLTGDDSLRNRPMKRVIEPLTKMNARIWSRVGSRAPLSIQGNILKAIDYTLPVASAQVKSALIFAGMLTDGITTIEEPVLTRDHTERMLIEFGADLERNGNKVKIKPDVCLNGHELLIPGDISSAAFFIVLASILPGGSITIQKTGINPTRIGIIDAMRSMGADIKFENADEQCCEPVADLTVKARTLRAIEIKGEIVPRLIDELPIIAVAATQAQGTTRVSDAGELRVKETDRIKAIVQGLQKMGAAILEQEDGFIVDGPCKLRGVVCQSYNDHRIAMALAIAGLIAEGETVIQNAECIDISFPEFMQLIRRVCGENAIGISE</sequence>
<dbReference type="CDD" id="cd01556">
    <property type="entry name" value="EPSP_synthase"/>
    <property type="match status" value="1"/>
</dbReference>
<dbReference type="SUPFAM" id="SSF55205">
    <property type="entry name" value="EPT/RTPC-like"/>
    <property type="match status" value="1"/>
</dbReference>
<accession>A0A1F4U2H0</accession>
<feature type="binding site" evidence="9">
    <location>
        <position position="169"/>
    </location>
    <ligand>
        <name>phosphoenolpyruvate</name>
        <dbReference type="ChEBI" id="CHEBI:58702"/>
    </ligand>
</feature>
<feature type="binding site" evidence="9">
    <location>
        <position position="167"/>
    </location>
    <ligand>
        <name>3-phosphoshikimate</name>
        <dbReference type="ChEBI" id="CHEBI:145989"/>
    </ligand>
</feature>
<feature type="binding site" evidence="9">
    <location>
        <position position="24"/>
    </location>
    <ligand>
        <name>3-phosphoshikimate</name>
        <dbReference type="ChEBI" id="CHEBI:145989"/>
    </ligand>
</feature>
<dbReference type="EMBL" id="MEUM01000154">
    <property type="protein sequence ID" value="OGC39040.1"/>
    <property type="molecule type" value="Genomic_DNA"/>
</dbReference>
<evidence type="ECO:0000259" key="10">
    <source>
        <dbReference type="Pfam" id="PF00275"/>
    </source>
</evidence>
<comment type="similarity">
    <text evidence="3 9">Belongs to the EPSP synthase family.</text>
</comment>
<evidence type="ECO:0000313" key="12">
    <source>
        <dbReference type="Proteomes" id="UP000177025"/>
    </source>
</evidence>
<dbReference type="Pfam" id="PF00275">
    <property type="entry name" value="EPSP_synthase"/>
    <property type="match status" value="1"/>
</dbReference>
<dbReference type="GO" id="GO:0009073">
    <property type="term" value="P:aromatic amino acid family biosynthetic process"/>
    <property type="evidence" value="ECO:0007669"/>
    <property type="project" value="UniProtKB-KW"/>
</dbReference>
<dbReference type="GO" id="GO:0008652">
    <property type="term" value="P:amino acid biosynthetic process"/>
    <property type="evidence" value="ECO:0007669"/>
    <property type="project" value="UniProtKB-KW"/>
</dbReference>
<feature type="binding site" evidence="9">
    <location>
        <position position="95"/>
    </location>
    <ligand>
        <name>phosphoenolpyruvate</name>
        <dbReference type="ChEBI" id="CHEBI:58702"/>
    </ligand>
</feature>
<feature type="binding site" evidence="9">
    <location>
        <position position="123"/>
    </location>
    <ligand>
        <name>phosphoenolpyruvate</name>
        <dbReference type="ChEBI" id="CHEBI:58702"/>
    </ligand>
</feature>
<evidence type="ECO:0000256" key="9">
    <source>
        <dbReference type="HAMAP-Rule" id="MF_00210"/>
    </source>
</evidence>
<reference evidence="11 12" key="1">
    <citation type="journal article" date="2016" name="Nat. Commun.">
        <title>Thousands of microbial genomes shed light on interconnected biogeochemical processes in an aquifer system.</title>
        <authorList>
            <person name="Anantharaman K."/>
            <person name="Brown C.T."/>
            <person name="Hug L.A."/>
            <person name="Sharon I."/>
            <person name="Castelle C.J."/>
            <person name="Probst A.J."/>
            <person name="Thomas B.C."/>
            <person name="Singh A."/>
            <person name="Wilkins M.J."/>
            <person name="Karaoz U."/>
            <person name="Brodie E.L."/>
            <person name="Williams K.H."/>
            <person name="Hubbard S.S."/>
            <person name="Banfield J.F."/>
        </authorList>
    </citation>
    <scope>NUCLEOTIDE SEQUENCE [LARGE SCALE GENOMIC DNA]</scope>
</reference>
<dbReference type="EC" id="2.5.1.19" evidence="9"/>
<name>A0A1F4U2H0_UNCW3</name>
<comment type="caution">
    <text evidence="9">Lacks conserved residue(s) required for the propagation of feature annotation.</text>
</comment>
<dbReference type="InterPro" id="IPR013792">
    <property type="entry name" value="RNA3'P_cycl/enolpyr_Trfase_a/b"/>
</dbReference>
<feature type="binding site" evidence="9">
    <location>
        <position position="388"/>
    </location>
    <ligand>
        <name>phosphoenolpyruvate</name>
        <dbReference type="ChEBI" id="CHEBI:58702"/>
    </ligand>
</feature>